<dbReference type="SMART" id="SM00342">
    <property type="entry name" value="HTH_ARAC"/>
    <property type="match status" value="1"/>
</dbReference>
<reference evidence="5 6" key="1">
    <citation type="submission" date="2023-07" db="EMBL/GenBank/DDBJ databases">
        <title>Genomic Encyclopedia of Type Strains, Phase IV (KMG-IV): sequencing the most valuable type-strain genomes for metagenomic binning, comparative biology and taxonomic classification.</title>
        <authorList>
            <person name="Goeker M."/>
        </authorList>
    </citation>
    <scope>NUCLEOTIDE SEQUENCE [LARGE SCALE GENOMIC DNA]</scope>
    <source>
        <strain evidence="5 6">DSM 12396</strain>
    </source>
</reference>
<dbReference type="Proteomes" id="UP001225644">
    <property type="component" value="Unassembled WGS sequence"/>
</dbReference>
<evidence type="ECO:0000313" key="5">
    <source>
        <dbReference type="EMBL" id="MDQ0285809.1"/>
    </source>
</evidence>
<name>A0ABU0AZB4_9FIRM</name>
<evidence type="ECO:0000256" key="1">
    <source>
        <dbReference type="ARBA" id="ARBA00023015"/>
    </source>
</evidence>
<keyword evidence="1" id="KW-0805">Transcription regulation</keyword>
<comment type="caution">
    <text evidence="5">The sequence shown here is derived from an EMBL/GenBank/DDBJ whole genome shotgun (WGS) entry which is preliminary data.</text>
</comment>
<dbReference type="PROSITE" id="PS00041">
    <property type="entry name" value="HTH_ARAC_FAMILY_1"/>
    <property type="match status" value="1"/>
</dbReference>
<organism evidence="5 6">
    <name type="scientific">Desulfofundulus luciae</name>
    <dbReference type="NCBI Taxonomy" id="74702"/>
    <lineage>
        <taxon>Bacteria</taxon>
        <taxon>Bacillati</taxon>
        <taxon>Bacillota</taxon>
        <taxon>Clostridia</taxon>
        <taxon>Eubacteriales</taxon>
        <taxon>Peptococcaceae</taxon>
        <taxon>Desulfofundulus</taxon>
    </lineage>
</organism>
<dbReference type="RefSeq" id="WP_307400222.1">
    <property type="nucleotide sequence ID" value="NZ_JAUSUX010000005.1"/>
</dbReference>
<dbReference type="PANTHER" id="PTHR43280:SF2">
    <property type="entry name" value="HTH-TYPE TRANSCRIPTIONAL REGULATOR EXSA"/>
    <property type="match status" value="1"/>
</dbReference>
<keyword evidence="3" id="KW-0804">Transcription</keyword>
<dbReference type="InterPro" id="IPR018062">
    <property type="entry name" value="HTH_AraC-typ_CS"/>
</dbReference>
<protein>
    <submittedName>
        <fullName evidence="5">YesN/AraC family two-component response regulator</fullName>
    </submittedName>
</protein>
<evidence type="ECO:0000259" key="4">
    <source>
        <dbReference type="PROSITE" id="PS01124"/>
    </source>
</evidence>
<feature type="domain" description="HTH araC/xylS-type" evidence="4">
    <location>
        <begin position="1"/>
        <end position="69"/>
    </location>
</feature>
<dbReference type="InterPro" id="IPR009057">
    <property type="entry name" value="Homeodomain-like_sf"/>
</dbReference>
<dbReference type="Pfam" id="PF12833">
    <property type="entry name" value="HTH_18"/>
    <property type="match status" value="1"/>
</dbReference>
<dbReference type="PANTHER" id="PTHR43280">
    <property type="entry name" value="ARAC-FAMILY TRANSCRIPTIONAL REGULATOR"/>
    <property type="match status" value="1"/>
</dbReference>
<proteinExistence type="predicted"/>
<evidence type="ECO:0000313" key="6">
    <source>
        <dbReference type="Proteomes" id="UP001225644"/>
    </source>
</evidence>
<dbReference type="PROSITE" id="PS01124">
    <property type="entry name" value="HTH_ARAC_FAMILY_2"/>
    <property type="match status" value="1"/>
</dbReference>
<evidence type="ECO:0000256" key="2">
    <source>
        <dbReference type="ARBA" id="ARBA00023125"/>
    </source>
</evidence>
<dbReference type="InterPro" id="IPR018060">
    <property type="entry name" value="HTH_AraC"/>
</dbReference>
<dbReference type="Gene3D" id="1.10.10.60">
    <property type="entry name" value="Homeodomain-like"/>
    <property type="match status" value="2"/>
</dbReference>
<accession>A0ABU0AZB4</accession>
<gene>
    <name evidence="5" type="ORF">J2Z49_000914</name>
</gene>
<dbReference type="SUPFAM" id="SSF46689">
    <property type="entry name" value="Homeodomain-like"/>
    <property type="match status" value="1"/>
</dbReference>
<sequence length="77" mass="8758">MDARLFKQRTGQSFIDYLTEVRLNEAKALLLAGEKTIDQIASAVGFNNSYFTAVFKKREGVTPSEFRQRRRGDGSRV</sequence>
<dbReference type="EMBL" id="JAUSUX010000005">
    <property type="protein sequence ID" value="MDQ0285809.1"/>
    <property type="molecule type" value="Genomic_DNA"/>
</dbReference>
<keyword evidence="2" id="KW-0238">DNA-binding</keyword>
<keyword evidence="6" id="KW-1185">Reference proteome</keyword>
<evidence type="ECO:0000256" key="3">
    <source>
        <dbReference type="ARBA" id="ARBA00023163"/>
    </source>
</evidence>